<gene>
    <name evidence="1" type="ORF">SAY86_009992</name>
</gene>
<sequence length="132" mass="14922">MANEVAFQGSDSMERGGLIAGLHRKPTPFVYPFASRKRDSSPSLPCLSPPCITFKQHLGLKVSKKKSLLGKDRKLHGESKGVLMMEDLGHILLFKSYLRITMNEGELNNFEGKRLQIYDPLEFELEPSEKMI</sequence>
<dbReference type="AlphaFoldDB" id="A0AAN7L5U1"/>
<organism evidence="1 2">
    <name type="scientific">Trapa natans</name>
    <name type="common">Water chestnut</name>
    <dbReference type="NCBI Taxonomy" id="22666"/>
    <lineage>
        <taxon>Eukaryota</taxon>
        <taxon>Viridiplantae</taxon>
        <taxon>Streptophyta</taxon>
        <taxon>Embryophyta</taxon>
        <taxon>Tracheophyta</taxon>
        <taxon>Spermatophyta</taxon>
        <taxon>Magnoliopsida</taxon>
        <taxon>eudicotyledons</taxon>
        <taxon>Gunneridae</taxon>
        <taxon>Pentapetalae</taxon>
        <taxon>rosids</taxon>
        <taxon>malvids</taxon>
        <taxon>Myrtales</taxon>
        <taxon>Lythraceae</taxon>
        <taxon>Trapa</taxon>
    </lineage>
</organism>
<evidence type="ECO:0000313" key="2">
    <source>
        <dbReference type="Proteomes" id="UP001346149"/>
    </source>
</evidence>
<keyword evidence="2" id="KW-1185">Reference proteome</keyword>
<dbReference type="Proteomes" id="UP001346149">
    <property type="component" value="Unassembled WGS sequence"/>
</dbReference>
<evidence type="ECO:0000313" key="1">
    <source>
        <dbReference type="EMBL" id="KAK4775057.1"/>
    </source>
</evidence>
<comment type="caution">
    <text evidence="1">The sequence shown here is derived from an EMBL/GenBank/DDBJ whole genome shotgun (WGS) entry which is preliminary data.</text>
</comment>
<accession>A0AAN7L5U1</accession>
<dbReference type="EMBL" id="JAXQNO010000019">
    <property type="protein sequence ID" value="KAK4775057.1"/>
    <property type="molecule type" value="Genomic_DNA"/>
</dbReference>
<reference evidence="1 2" key="1">
    <citation type="journal article" date="2023" name="Hortic Res">
        <title>Pangenome of water caltrop reveals structural variations and asymmetric subgenome divergence after allopolyploidization.</title>
        <authorList>
            <person name="Zhang X."/>
            <person name="Chen Y."/>
            <person name="Wang L."/>
            <person name="Yuan Y."/>
            <person name="Fang M."/>
            <person name="Shi L."/>
            <person name="Lu R."/>
            <person name="Comes H.P."/>
            <person name="Ma Y."/>
            <person name="Chen Y."/>
            <person name="Huang G."/>
            <person name="Zhou Y."/>
            <person name="Zheng Z."/>
            <person name="Qiu Y."/>
        </authorList>
    </citation>
    <scope>NUCLEOTIDE SEQUENCE [LARGE SCALE GENOMIC DNA]</scope>
    <source>
        <strain evidence="1">F231</strain>
    </source>
</reference>
<proteinExistence type="predicted"/>
<protein>
    <submittedName>
        <fullName evidence="1">Uncharacterized protein</fullName>
    </submittedName>
</protein>
<name>A0AAN7L5U1_TRANT</name>